<protein>
    <recommendedName>
        <fullName evidence="1">F-box domain-containing protein</fullName>
    </recommendedName>
</protein>
<accession>A0A0E0BX88</accession>
<reference evidence="2" key="1">
    <citation type="submission" date="2015-04" db="UniProtKB">
        <authorList>
            <consortium name="EnsemblPlants"/>
        </authorList>
    </citation>
    <scope>IDENTIFICATION</scope>
</reference>
<dbReference type="InterPro" id="IPR001810">
    <property type="entry name" value="F-box_dom"/>
</dbReference>
<reference evidence="2" key="2">
    <citation type="submission" date="2018-05" db="EMBL/GenBank/DDBJ databases">
        <title>OmerRS3 (Oryza meridionalis Reference Sequence Version 3).</title>
        <authorList>
            <person name="Zhang J."/>
            <person name="Kudrna D."/>
            <person name="Lee S."/>
            <person name="Talag J."/>
            <person name="Welchert J."/>
            <person name="Wing R.A."/>
        </authorList>
    </citation>
    <scope>NUCLEOTIDE SEQUENCE [LARGE SCALE GENOMIC DNA]</scope>
    <source>
        <strain evidence="2">cv. OR44</strain>
    </source>
</reference>
<name>A0A0E0BX88_9ORYZ</name>
<dbReference type="SUPFAM" id="SSF81383">
    <property type="entry name" value="F-box domain"/>
    <property type="match status" value="1"/>
</dbReference>
<proteinExistence type="predicted"/>
<sequence length="413" mass="45005">MADDGGIIAALPEDVLLQVLSRVADVKSLFMLAATCRRWLRRFTDRAFLLDLWGGQRAGDLLGFFFHLQRIKVSTFGFLPVPSSPLRPLASSSSNSNSVQPLAARRGVLLMRLPITRLLFLSNPVTGERHVVPRLEEYSDLGPYKVTSYAIVVSDDLAGKPQQQPPSSGRFTFSQLLVTTKHANNITMYVNSYSAAGGWAAPAEFLDLRRFSLAGDTKLKPSAVVHRGAAHWLCTDDVASATRGDHLYKLSVEVGVPAAATPRVSMTKLPVRAGGATATMLCVGGDGELTIACVFPMHVRIWKQQRRGDGDGDGGNDAAAWRRDVMWMTLPAPYPYCVPLMHGLDMGSVAMMYRSSGAVFVVDLDKKVIDKAMDCFLPLRIGREMDLPPVPYEMDLVEFFLLQLGGLCGGGST</sequence>
<feature type="domain" description="F-box" evidence="1">
    <location>
        <begin position="8"/>
        <end position="42"/>
    </location>
</feature>
<dbReference type="Gene3D" id="1.20.1280.50">
    <property type="match status" value="1"/>
</dbReference>
<dbReference type="Proteomes" id="UP000008021">
    <property type="component" value="Chromosome 1"/>
</dbReference>
<dbReference type="InterPro" id="IPR036047">
    <property type="entry name" value="F-box-like_dom_sf"/>
</dbReference>
<dbReference type="STRING" id="40149.A0A0E0BX88"/>
<dbReference type="eggNOG" id="KOG1744">
    <property type="taxonomic scope" value="Eukaryota"/>
</dbReference>
<dbReference type="AlphaFoldDB" id="A0A0E0BX88"/>
<evidence type="ECO:0000259" key="1">
    <source>
        <dbReference type="Pfam" id="PF12937"/>
    </source>
</evidence>
<dbReference type="PANTHER" id="PTHR35828">
    <property type="entry name" value="OS08G0203800 PROTEIN-RELATED"/>
    <property type="match status" value="1"/>
</dbReference>
<organism evidence="2">
    <name type="scientific">Oryza meridionalis</name>
    <dbReference type="NCBI Taxonomy" id="40149"/>
    <lineage>
        <taxon>Eukaryota</taxon>
        <taxon>Viridiplantae</taxon>
        <taxon>Streptophyta</taxon>
        <taxon>Embryophyta</taxon>
        <taxon>Tracheophyta</taxon>
        <taxon>Spermatophyta</taxon>
        <taxon>Magnoliopsida</taxon>
        <taxon>Liliopsida</taxon>
        <taxon>Poales</taxon>
        <taxon>Poaceae</taxon>
        <taxon>BOP clade</taxon>
        <taxon>Oryzoideae</taxon>
        <taxon>Oryzeae</taxon>
        <taxon>Oryzinae</taxon>
        <taxon>Oryza</taxon>
    </lineage>
</organism>
<evidence type="ECO:0000313" key="3">
    <source>
        <dbReference type="Proteomes" id="UP000008021"/>
    </source>
</evidence>
<dbReference type="HOGENOM" id="CLU_018793_2_1_1"/>
<dbReference type="EnsemblPlants" id="OMERI01G03230.1">
    <property type="protein sequence ID" value="OMERI01G03230.1"/>
    <property type="gene ID" value="OMERI01G03230"/>
</dbReference>
<dbReference type="PANTHER" id="PTHR35828:SF13">
    <property type="entry name" value="OS01G0152100 PROTEIN"/>
    <property type="match status" value="1"/>
</dbReference>
<keyword evidence="3" id="KW-1185">Reference proteome</keyword>
<dbReference type="Gramene" id="OMERI01G03230.1">
    <property type="protein sequence ID" value="OMERI01G03230.1"/>
    <property type="gene ID" value="OMERI01G03230"/>
</dbReference>
<dbReference type="Pfam" id="PF12937">
    <property type="entry name" value="F-box-like"/>
    <property type="match status" value="1"/>
</dbReference>
<evidence type="ECO:0000313" key="2">
    <source>
        <dbReference type="EnsemblPlants" id="OMERI01G03230.1"/>
    </source>
</evidence>